<dbReference type="AlphaFoldDB" id="A0A0A8X3A7"/>
<reference evidence="2 3" key="1">
    <citation type="submission" date="2013-06" db="EMBL/GenBank/DDBJ databases">
        <title>Whole genome shotgun sequence of Bacillus selenatarsenatis SF-1.</title>
        <authorList>
            <person name="Kuroda M."/>
            <person name="Sei K."/>
            <person name="Yamashita M."/>
            <person name="Ike M."/>
        </authorList>
    </citation>
    <scope>NUCLEOTIDE SEQUENCE [LARGE SCALE GENOMIC DNA]</scope>
    <source>
        <strain evidence="2 3">SF-1</strain>
    </source>
</reference>
<sequence>MARSITVEPAKLETTANKIDQQAADYERNYKALFSEVEAMAAAWQGADNQAYTAQIKGFMDDFNKMTQLMRQYSEFLKMSAKTYRDTQSEVINQAKRLSN</sequence>
<dbReference type="NCBIfam" id="TIGR03930">
    <property type="entry name" value="WXG100_ESAT6"/>
    <property type="match status" value="1"/>
</dbReference>
<dbReference type="Gene3D" id="1.10.287.1060">
    <property type="entry name" value="ESAT-6-like"/>
    <property type="match status" value="1"/>
</dbReference>
<dbReference type="SUPFAM" id="SSF140453">
    <property type="entry name" value="EsxAB dimer-like"/>
    <property type="match status" value="1"/>
</dbReference>
<gene>
    <name evidence="2" type="ORF">SAMD00020551_0776</name>
</gene>
<dbReference type="InterPro" id="IPR036689">
    <property type="entry name" value="ESAT-6-like_sf"/>
</dbReference>
<dbReference type="OrthoDB" id="1768896at2"/>
<dbReference type="Proteomes" id="UP000031014">
    <property type="component" value="Unassembled WGS sequence"/>
</dbReference>
<accession>A0A0A8X3A7</accession>
<protein>
    <recommendedName>
        <fullName evidence="1">ESAT-6-like protein</fullName>
    </recommendedName>
</protein>
<dbReference type="Pfam" id="PF06013">
    <property type="entry name" value="WXG100"/>
    <property type="match status" value="1"/>
</dbReference>
<evidence type="ECO:0000313" key="2">
    <source>
        <dbReference type="EMBL" id="GAM12641.1"/>
    </source>
</evidence>
<dbReference type="InterPro" id="IPR010310">
    <property type="entry name" value="T7SS_ESAT-6-like"/>
</dbReference>
<comment type="caution">
    <text evidence="2">The sequence shown here is derived from an EMBL/GenBank/DDBJ whole genome shotgun (WGS) entry which is preliminary data.</text>
</comment>
<comment type="similarity">
    <text evidence="1">Belongs to the WXG100 family.</text>
</comment>
<name>A0A0A8X3A7_MESS1</name>
<dbReference type="EMBL" id="BASE01000017">
    <property type="protein sequence ID" value="GAM12641.1"/>
    <property type="molecule type" value="Genomic_DNA"/>
</dbReference>
<dbReference type="RefSeq" id="WP_041964574.1">
    <property type="nucleotide sequence ID" value="NZ_BASE01000017.1"/>
</dbReference>
<keyword evidence="3" id="KW-1185">Reference proteome</keyword>
<dbReference type="STRING" id="1321606.SAMD00020551_0776"/>
<evidence type="ECO:0000256" key="1">
    <source>
        <dbReference type="RuleBase" id="RU362001"/>
    </source>
</evidence>
<organism evidence="2 3">
    <name type="scientific">Mesobacillus selenatarsenatis (strain DSM 18680 / JCM 14380 / FERM P-15431 / SF-1)</name>
    <dbReference type="NCBI Taxonomy" id="1321606"/>
    <lineage>
        <taxon>Bacteria</taxon>
        <taxon>Bacillati</taxon>
        <taxon>Bacillota</taxon>
        <taxon>Bacilli</taxon>
        <taxon>Bacillales</taxon>
        <taxon>Bacillaceae</taxon>
        <taxon>Mesobacillus</taxon>
    </lineage>
</organism>
<proteinExistence type="inferred from homology"/>
<evidence type="ECO:0000313" key="3">
    <source>
        <dbReference type="Proteomes" id="UP000031014"/>
    </source>
</evidence>